<evidence type="ECO:0000256" key="1">
    <source>
        <dbReference type="PROSITE-ProRule" id="PRU00023"/>
    </source>
</evidence>
<reference evidence="4" key="2">
    <citation type="submission" date="2023-06" db="EMBL/GenBank/DDBJ databases">
        <authorList>
            <consortium name="Lawrence Berkeley National Laboratory"/>
            <person name="Haridas S."/>
            <person name="Hensen N."/>
            <person name="Bonometti L."/>
            <person name="Westerberg I."/>
            <person name="Brannstrom I.O."/>
            <person name="Guillou S."/>
            <person name="Cros-Aarteil S."/>
            <person name="Calhoun S."/>
            <person name="Kuo A."/>
            <person name="Mondo S."/>
            <person name="Pangilinan J."/>
            <person name="Riley R."/>
            <person name="Labutti K."/>
            <person name="Andreopoulos B."/>
            <person name="Lipzen A."/>
            <person name="Chen C."/>
            <person name="Yanf M."/>
            <person name="Daum C."/>
            <person name="Ng V."/>
            <person name="Clum A."/>
            <person name="Steindorff A."/>
            <person name="Ohm R."/>
            <person name="Martin F."/>
            <person name="Silar P."/>
            <person name="Natvig D."/>
            <person name="Lalanne C."/>
            <person name="Gautier V."/>
            <person name="Ament-Velasquez S.L."/>
            <person name="Kruys A."/>
            <person name="Hutchinson M.I."/>
            <person name="Powell A.J."/>
            <person name="Barry K."/>
            <person name="Miller A.N."/>
            <person name="Grigoriev I.V."/>
            <person name="Debuchy R."/>
            <person name="Gladieux P."/>
            <person name="Thoren M.H."/>
            <person name="Johannesson H."/>
        </authorList>
    </citation>
    <scope>NUCLEOTIDE SEQUENCE</scope>
    <source>
        <strain evidence="4">CBS 560.94</strain>
    </source>
</reference>
<proteinExistence type="predicted"/>
<gene>
    <name evidence="4" type="ORF">B0H65DRAFT_195368</name>
</gene>
<keyword evidence="1" id="KW-0040">ANK repeat</keyword>
<evidence type="ECO:0000313" key="4">
    <source>
        <dbReference type="EMBL" id="KAK3345111.1"/>
    </source>
</evidence>
<feature type="repeat" description="ANK" evidence="1">
    <location>
        <begin position="726"/>
        <end position="750"/>
    </location>
</feature>
<dbReference type="AlphaFoldDB" id="A0AAE0MSB9"/>
<dbReference type="InterPro" id="IPR052895">
    <property type="entry name" value="HetReg/Transcr_Mod"/>
</dbReference>
<dbReference type="RefSeq" id="XP_062681724.1">
    <property type="nucleotide sequence ID" value="XM_062821708.1"/>
</dbReference>
<feature type="domain" description="Heterokaryon incompatibility" evidence="3">
    <location>
        <begin position="144"/>
        <end position="286"/>
    </location>
</feature>
<sequence>MSQRLHNTEGWEDDKGQEQPHPAPLQQIPAATAMSATPMPAPGPPAAPATGSADIETSAGYKISWKQLFNKLIHFFLFEWVCVDNKSPKQVENLYYNFPISRSHIRLLQLLPSKNKDAAIRCKLFCTALDSKDTALDSKGTRPYEALSYVWGSKAKPCSISINGCDLAIGENLHAALLHLRDHSIERTIWIDAICINQDDEEEKGHQVQSMAKIYAKASRVIVWLGEEAAGSDQALEEIRIAAKRDQAPEEIRIAAELSTRRLDNKAGILTLLQRSWFQRIWVLQEVAAARHILIKCGSTEIDGFTFCSGLKALNLSNELSADLQARILSVTYLIRGAIFRPKYVYATSQADNFSLDIRPLGELVEMYHTREATDRRDKVYALLGMSSDNPTAAGLSADYTIPWKQLFNKLIHFSLSKLVSVDLSDNEEIAVIEGKGCILGEVSSVTRNATWEDRQDVAITWRNASSYLVYREEELVFCWTLPTTAKSVQKGDLVCLLQGASRPTILRPYNDHWAVIMIAVSPAGDSQATTKDIKWPELLQSITVFPHNFRLEWNWDINPNKQQDKNNHDYFASILVPEHSKTWWEGCLKAATRIRNVRLALQEVKQYGVAVKNLREETAVLERALRSMSNLKKTCLGPEDSEEEDAKETMVNQLIEDKGQWTLLCLAVENGHETVVKLLLDTGKVNLHREELRTALWLAEQKGYKAVVKLLLDTGKVDADPKDRYGQTALYMAAENGHEAVVKLLLDTGKADANLRDKDRRTALHMAEENGHEAVVKLLSLAS</sequence>
<dbReference type="EMBL" id="JAUEPP010000004">
    <property type="protein sequence ID" value="KAK3345111.1"/>
    <property type="molecule type" value="Genomic_DNA"/>
</dbReference>
<dbReference type="InterPro" id="IPR010730">
    <property type="entry name" value="HET"/>
</dbReference>
<dbReference type="PANTHER" id="PTHR24148">
    <property type="entry name" value="ANKYRIN REPEAT DOMAIN-CONTAINING PROTEIN 39 HOMOLOG-RELATED"/>
    <property type="match status" value="1"/>
</dbReference>
<dbReference type="SMART" id="SM00248">
    <property type="entry name" value="ANK"/>
    <property type="match status" value="4"/>
</dbReference>
<dbReference type="Proteomes" id="UP001278500">
    <property type="component" value="Unassembled WGS sequence"/>
</dbReference>
<dbReference type="SUPFAM" id="SSF48403">
    <property type="entry name" value="Ankyrin repeat"/>
    <property type="match status" value="1"/>
</dbReference>
<feature type="compositionally biased region" description="Basic and acidic residues" evidence="2">
    <location>
        <begin position="1"/>
        <end position="18"/>
    </location>
</feature>
<dbReference type="InterPro" id="IPR036770">
    <property type="entry name" value="Ankyrin_rpt-contain_sf"/>
</dbReference>
<protein>
    <submittedName>
        <fullName evidence="4">Heterokaryon incompatibility protein-domain-containing protein</fullName>
    </submittedName>
</protein>
<dbReference type="InterPro" id="IPR002110">
    <property type="entry name" value="Ankyrin_rpt"/>
</dbReference>
<dbReference type="Pfam" id="PF00023">
    <property type="entry name" value="Ank"/>
    <property type="match status" value="1"/>
</dbReference>
<comment type="caution">
    <text evidence="4">The sequence shown here is derived from an EMBL/GenBank/DDBJ whole genome shotgun (WGS) entry which is preliminary data.</text>
</comment>
<name>A0AAE0MSB9_9PEZI</name>
<dbReference type="GeneID" id="87858862"/>
<evidence type="ECO:0000256" key="2">
    <source>
        <dbReference type="SAM" id="MobiDB-lite"/>
    </source>
</evidence>
<dbReference type="PROSITE" id="PS50088">
    <property type="entry name" value="ANK_REPEAT"/>
    <property type="match status" value="1"/>
</dbReference>
<dbReference type="PROSITE" id="PS50297">
    <property type="entry name" value="ANK_REP_REGION"/>
    <property type="match status" value="1"/>
</dbReference>
<feature type="region of interest" description="Disordered" evidence="2">
    <location>
        <begin position="1"/>
        <end position="30"/>
    </location>
</feature>
<evidence type="ECO:0000259" key="3">
    <source>
        <dbReference type="Pfam" id="PF06985"/>
    </source>
</evidence>
<organism evidence="4 5">
    <name type="scientific">Neurospora tetraspora</name>
    <dbReference type="NCBI Taxonomy" id="94610"/>
    <lineage>
        <taxon>Eukaryota</taxon>
        <taxon>Fungi</taxon>
        <taxon>Dikarya</taxon>
        <taxon>Ascomycota</taxon>
        <taxon>Pezizomycotina</taxon>
        <taxon>Sordariomycetes</taxon>
        <taxon>Sordariomycetidae</taxon>
        <taxon>Sordariales</taxon>
        <taxon>Sordariaceae</taxon>
        <taxon>Neurospora</taxon>
    </lineage>
</organism>
<dbReference type="Pfam" id="PF12796">
    <property type="entry name" value="Ank_2"/>
    <property type="match status" value="1"/>
</dbReference>
<reference evidence="4" key="1">
    <citation type="journal article" date="2023" name="Mol. Phylogenet. Evol.">
        <title>Genome-scale phylogeny and comparative genomics of the fungal order Sordariales.</title>
        <authorList>
            <person name="Hensen N."/>
            <person name="Bonometti L."/>
            <person name="Westerberg I."/>
            <person name="Brannstrom I.O."/>
            <person name="Guillou S."/>
            <person name="Cros-Aarteil S."/>
            <person name="Calhoun S."/>
            <person name="Haridas S."/>
            <person name="Kuo A."/>
            <person name="Mondo S."/>
            <person name="Pangilinan J."/>
            <person name="Riley R."/>
            <person name="LaButti K."/>
            <person name="Andreopoulos B."/>
            <person name="Lipzen A."/>
            <person name="Chen C."/>
            <person name="Yan M."/>
            <person name="Daum C."/>
            <person name="Ng V."/>
            <person name="Clum A."/>
            <person name="Steindorff A."/>
            <person name="Ohm R.A."/>
            <person name="Martin F."/>
            <person name="Silar P."/>
            <person name="Natvig D.O."/>
            <person name="Lalanne C."/>
            <person name="Gautier V."/>
            <person name="Ament-Velasquez S.L."/>
            <person name="Kruys A."/>
            <person name="Hutchinson M.I."/>
            <person name="Powell A.J."/>
            <person name="Barry K."/>
            <person name="Miller A.N."/>
            <person name="Grigoriev I.V."/>
            <person name="Debuchy R."/>
            <person name="Gladieux P."/>
            <person name="Hiltunen Thoren M."/>
            <person name="Johannesson H."/>
        </authorList>
    </citation>
    <scope>NUCLEOTIDE SEQUENCE</scope>
    <source>
        <strain evidence="4">CBS 560.94</strain>
    </source>
</reference>
<evidence type="ECO:0000313" key="5">
    <source>
        <dbReference type="Proteomes" id="UP001278500"/>
    </source>
</evidence>
<keyword evidence="5" id="KW-1185">Reference proteome</keyword>
<dbReference type="Gene3D" id="1.25.40.20">
    <property type="entry name" value="Ankyrin repeat-containing domain"/>
    <property type="match status" value="1"/>
</dbReference>
<dbReference type="PANTHER" id="PTHR24148:SF78">
    <property type="entry name" value="HETEROKARYON INCOMPATIBILITY DOMAIN-CONTAINING PROTEIN"/>
    <property type="match status" value="1"/>
</dbReference>
<accession>A0AAE0MSB9</accession>
<dbReference type="Pfam" id="PF06985">
    <property type="entry name" value="HET"/>
    <property type="match status" value="1"/>
</dbReference>